<dbReference type="OrthoDB" id="289832at2"/>
<name>A0A5B9QV68_9BACT</name>
<dbReference type="EMBL" id="CP042913">
    <property type="protein sequence ID" value="QEG37823.1"/>
    <property type="molecule type" value="Genomic_DNA"/>
</dbReference>
<organism evidence="1 2">
    <name type="scientific">Bythopirellula goksoeyrii</name>
    <dbReference type="NCBI Taxonomy" id="1400387"/>
    <lineage>
        <taxon>Bacteria</taxon>
        <taxon>Pseudomonadati</taxon>
        <taxon>Planctomycetota</taxon>
        <taxon>Planctomycetia</taxon>
        <taxon>Pirellulales</taxon>
        <taxon>Lacipirellulaceae</taxon>
        <taxon>Bythopirellula</taxon>
    </lineage>
</organism>
<reference evidence="1 2" key="1">
    <citation type="submission" date="2019-08" db="EMBL/GenBank/DDBJ databases">
        <title>Deep-cultivation of Planctomycetes and their phenomic and genomic characterization uncovers novel biology.</title>
        <authorList>
            <person name="Wiegand S."/>
            <person name="Jogler M."/>
            <person name="Boedeker C."/>
            <person name="Pinto D."/>
            <person name="Vollmers J."/>
            <person name="Rivas-Marin E."/>
            <person name="Kohn T."/>
            <person name="Peeters S.H."/>
            <person name="Heuer A."/>
            <person name="Rast P."/>
            <person name="Oberbeckmann S."/>
            <person name="Bunk B."/>
            <person name="Jeske O."/>
            <person name="Meyerdierks A."/>
            <person name="Storesund J.E."/>
            <person name="Kallscheuer N."/>
            <person name="Luecker S."/>
            <person name="Lage O.M."/>
            <person name="Pohl T."/>
            <person name="Merkel B.J."/>
            <person name="Hornburger P."/>
            <person name="Mueller R.-W."/>
            <person name="Bruemmer F."/>
            <person name="Labrenz M."/>
            <person name="Spormann A.M."/>
            <person name="Op den Camp H."/>
            <person name="Overmann J."/>
            <person name="Amann R."/>
            <person name="Jetten M.S.M."/>
            <person name="Mascher T."/>
            <person name="Medema M.H."/>
            <person name="Devos D.P."/>
            <person name="Kaster A.-K."/>
            <person name="Ovreas L."/>
            <person name="Rohde M."/>
            <person name="Galperin M.Y."/>
            <person name="Jogler C."/>
        </authorList>
    </citation>
    <scope>NUCLEOTIDE SEQUENCE [LARGE SCALE GENOMIC DNA]</scope>
    <source>
        <strain evidence="1 2">Pr1d</strain>
    </source>
</reference>
<evidence type="ECO:0000313" key="1">
    <source>
        <dbReference type="EMBL" id="QEG37823.1"/>
    </source>
</evidence>
<dbReference type="AlphaFoldDB" id="A0A5B9QV68"/>
<sequence length="71" mass="7996">MPSDVEQIETIRTLTLAQLADMHADPSTGYQFGSEDVTWAELVSRLEQTVDWCDEKLAGYEPFEVRSEGTT</sequence>
<proteinExistence type="predicted"/>
<accession>A0A5B9QV68</accession>
<dbReference type="Proteomes" id="UP000323917">
    <property type="component" value="Chromosome"/>
</dbReference>
<dbReference type="KEGG" id="bgok:Pr1d_51710"/>
<evidence type="ECO:0000313" key="2">
    <source>
        <dbReference type="Proteomes" id="UP000323917"/>
    </source>
</evidence>
<protein>
    <submittedName>
        <fullName evidence="1">Uncharacterized protein</fullName>
    </submittedName>
</protein>
<keyword evidence="2" id="KW-1185">Reference proteome</keyword>
<dbReference type="RefSeq" id="WP_148075999.1">
    <property type="nucleotide sequence ID" value="NZ_CP042913.1"/>
</dbReference>
<gene>
    <name evidence="1" type="ORF">Pr1d_51710</name>
</gene>